<dbReference type="EMBL" id="CAFBOG010000039">
    <property type="protein sequence ID" value="CAB4973774.1"/>
    <property type="molecule type" value="Genomic_DNA"/>
</dbReference>
<dbReference type="GO" id="GO:0046417">
    <property type="term" value="P:chorismate metabolic process"/>
    <property type="evidence" value="ECO:0007669"/>
    <property type="project" value="TreeGrafter"/>
</dbReference>
<dbReference type="SUPFAM" id="SSF55298">
    <property type="entry name" value="YjgF-like"/>
    <property type="match status" value="1"/>
</dbReference>
<evidence type="ECO:0000313" key="1">
    <source>
        <dbReference type="EMBL" id="CAB4973774.1"/>
    </source>
</evidence>
<dbReference type="GO" id="GO:0004106">
    <property type="term" value="F:chorismate mutase activity"/>
    <property type="evidence" value="ECO:0007669"/>
    <property type="project" value="TreeGrafter"/>
</dbReference>
<dbReference type="PIRSF" id="PIRSF005965">
    <property type="entry name" value="Chor_mut_AroH"/>
    <property type="match status" value="1"/>
</dbReference>
<name>A0A6J7M881_9ZZZZ</name>
<protein>
    <submittedName>
        <fullName evidence="1">Unannotated protein</fullName>
    </submittedName>
</protein>
<organism evidence="1">
    <name type="scientific">freshwater metagenome</name>
    <dbReference type="NCBI Taxonomy" id="449393"/>
    <lineage>
        <taxon>unclassified sequences</taxon>
        <taxon>metagenomes</taxon>
        <taxon>ecological metagenomes</taxon>
    </lineage>
</organism>
<dbReference type="NCBIfam" id="TIGR01796">
    <property type="entry name" value="CM_mono_aroH"/>
    <property type="match status" value="1"/>
</dbReference>
<reference evidence="1" key="1">
    <citation type="submission" date="2020-05" db="EMBL/GenBank/DDBJ databases">
        <authorList>
            <person name="Chiriac C."/>
            <person name="Salcher M."/>
            <person name="Ghai R."/>
            <person name="Kavagutti S V."/>
        </authorList>
    </citation>
    <scope>NUCLEOTIDE SEQUENCE</scope>
</reference>
<dbReference type="PANTHER" id="PTHR21164:SF0">
    <property type="entry name" value="CHORISMATE MUTASE AROH"/>
    <property type="match status" value="1"/>
</dbReference>
<dbReference type="InterPro" id="IPR035959">
    <property type="entry name" value="RutC-like_sf"/>
</dbReference>
<dbReference type="PROSITE" id="PS51167">
    <property type="entry name" value="CHORISMATE_MUT_1"/>
    <property type="match status" value="1"/>
</dbReference>
<dbReference type="Pfam" id="PF07736">
    <property type="entry name" value="CM_1"/>
    <property type="match status" value="1"/>
</dbReference>
<gene>
    <name evidence="1" type="ORF">UFOPK3914_00608</name>
</gene>
<dbReference type="Gene3D" id="3.30.1330.40">
    <property type="entry name" value="RutC-like"/>
    <property type="match status" value="1"/>
</dbReference>
<sequence length="122" mass="13769">MSTQVLALRGAITLERDDRDHLLERVERLLTEMIERNSLSSEDLISILFTATPDIHSVFPAVAARQMGLGDVPLICAQELSIDDSMPLCVRVLMHTNTELTRSELRHVYLEEARTLRDDLPG</sequence>
<dbReference type="AlphaFoldDB" id="A0A6J7M881"/>
<dbReference type="CDD" id="cd02185">
    <property type="entry name" value="AroH"/>
    <property type="match status" value="1"/>
</dbReference>
<proteinExistence type="predicted"/>
<accession>A0A6J7M881</accession>
<dbReference type="PANTHER" id="PTHR21164">
    <property type="entry name" value="CHORISMATE MUTASE"/>
    <property type="match status" value="1"/>
</dbReference>
<dbReference type="InterPro" id="IPR008243">
    <property type="entry name" value="Chorismate_mutase_AroH"/>
</dbReference>